<organism evidence="3 4">
    <name type="scientific">Paractinoplanes brasiliensis</name>
    <dbReference type="NCBI Taxonomy" id="52695"/>
    <lineage>
        <taxon>Bacteria</taxon>
        <taxon>Bacillati</taxon>
        <taxon>Actinomycetota</taxon>
        <taxon>Actinomycetes</taxon>
        <taxon>Micromonosporales</taxon>
        <taxon>Micromonosporaceae</taxon>
        <taxon>Paractinoplanes</taxon>
    </lineage>
</organism>
<keyword evidence="1" id="KW-0472">Membrane</keyword>
<keyword evidence="4" id="KW-1185">Reference proteome</keyword>
<dbReference type="NCBIfam" id="TIGR00254">
    <property type="entry name" value="GGDEF"/>
    <property type="match status" value="1"/>
</dbReference>
<proteinExistence type="predicted"/>
<feature type="transmembrane region" description="Helical" evidence="1">
    <location>
        <begin position="163"/>
        <end position="180"/>
    </location>
</feature>
<feature type="transmembrane region" description="Helical" evidence="1">
    <location>
        <begin position="68"/>
        <end position="89"/>
    </location>
</feature>
<protein>
    <submittedName>
        <fullName evidence="3">Diguanylate cyclase (GGDEF)-like protein</fullName>
    </submittedName>
</protein>
<dbReference type="GO" id="GO:0005886">
    <property type="term" value="C:plasma membrane"/>
    <property type="evidence" value="ECO:0007669"/>
    <property type="project" value="TreeGrafter"/>
</dbReference>
<feature type="transmembrane region" description="Helical" evidence="1">
    <location>
        <begin position="192"/>
        <end position="212"/>
    </location>
</feature>
<dbReference type="AlphaFoldDB" id="A0A4R6JLJ1"/>
<comment type="caution">
    <text evidence="3">The sequence shown here is derived from an EMBL/GenBank/DDBJ whole genome shotgun (WGS) entry which is preliminary data.</text>
</comment>
<dbReference type="EMBL" id="SNWR01000001">
    <property type="protein sequence ID" value="TDO37184.1"/>
    <property type="molecule type" value="Genomic_DNA"/>
</dbReference>
<dbReference type="InterPro" id="IPR000160">
    <property type="entry name" value="GGDEF_dom"/>
</dbReference>
<dbReference type="Proteomes" id="UP000294901">
    <property type="component" value="Unassembled WGS sequence"/>
</dbReference>
<feature type="transmembrane region" description="Helical" evidence="1">
    <location>
        <begin position="262"/>
        <end position="283"/>
    </location>
</feature>
<name>A0A4R6JLJ1_9ACTN</name>
<evidence type="ECO:0000313" key="3">
    <source>
        <dbReference type="EMBL" id="TDO37184.1"/>
    </source>
</evidence>
<evidence type="ECO:0000313" key="4">
    <source>
        <dbReference type="Proteomes" id="UP000294901"/>
    </source>
</evidence>
<sequence>MTNVAFSGIRKLWIGYGAVAAALTVARILVPEGSTAAALVTYGYPLLTVAAIAVGVRVNRPPRTLPWILLLIMTVAGGAGNVAISVYLYSGGVPFPSAADIFFLACYPLLLAGLMLLVDGLSWRRDRAGVLDTLMVAGALGLGVWMLFLRPLVGPAMPLGDRLITMAYPLADLLLLAGVIRMFTAASRRGPAFWQLVASLAVQGLAHVGWVWQSWHGTNDNELAPAFVLSALLLGGAALHPSMATVGGADHRPPEGITPARVLLISSACLLSPVLLIADGLIRGDTADWLAASVCSIAVFLLLIVRILGLVRTVQNQATQLESLAYLDALTGIPNRRAWDAELDRRLAAAQRSGGTLVVGLIDLDHFKRYNDRLGHPAGDELLRTASSAWQEQLRAGDLIARYGGEEFGLIMHCRLKDAAVILERLMESTPDGQTFSAGLAQWAGEESPEQLTARADGALYTAKRGGRNQFSVAGHPAYTDQHTDFLTDASPIGR</sequence>
<dbReference type="InterPro" id="IPR050469">
    <property type="entry name" value="Diguanylate_Cyclase"/>
</dbReference>
<dbReference type="SUPFAM" id="SSF55073">
    <property type="entry name" value="Nucleotide cyclase"/>
    <property type="match status" value="1"/>
</dbReference>
<dbReference type="PANTHER" id="PTHR45138">
    <property type="entry name" value="REGULATORY COMPONENTS OF SENSORY TRANSDUCTION SYSTEM"/>
    <property type="match status" value="1"/>
</dbReference>
<dbReference type="PANTHER" id="PTHR45138:SF24">
    <property type="entry name" value="DIGUANYLATE CYCLASE DGCC-RELATED"/>
    <property type="match status" value="1"/>
</dbReference>
<dbReference type="GO" id="GO:0052621">
    <property type="term" value="F:diguanylate cyclase activity"/>
    <property type="evidence" value="ECO:0007669"/>
    <property type="project" value="TreeGrafter"/>
</dbReference>
<accession>A0A4R6JLJ1</accession>
<feature type="transmembrane region" description="Helical" evidence="1">
    <location>
        <begin position="289"/>
        <end position="311"/>
    </location>
</feature>
<keyword evidence="1" id="KW-1133">Transmembrane helix</keyword>
<feature type="transmembrane region" description="Helical" evidence="1">
    <location>
        <begin position="12"/>
        <end position="30"/>
    </location>
</feature>
<dbReference type="Gene3D" id="3.30.70.270">
    <property type="match status" value="1"/>
</dbReference>
<feature type="transmembrane region" description="Helical" evidence="1">
    <location>
        <begin position="101"/>
        <end position="118"/>
    </location>
</feature>
<feature type="transmembrane region" description="Helical" evidence="1">
    <location>
        <begin position="130"/>
        <end position="148"/>
    </location>
</feature>
<dbReference type="GO" id="GO:0043709">
    <property type="term" value="P:cell adhesion involved in single-species biofilm formation"/>
    <property type="evidence" value="ECO:0007669"/>
    <property type="project" value="TreeGrafter"/>
</dbReference>
<evidence type="ECO:0000259" key="2">
    <source>
        <dbReference type="PROSITE" id="PS50887"/>
    </source>
</evidence>
<dbReference type="FunFam" id="3.30.70.270:FF:000001">
    <property type="entry name" value="Diguanylate cyclase domain protein"/>
    <property type="match status" value="1"/>
</dbReference>
<dbReference type="Pfam" id="PF00990">
    <property type="entry name" value="GGDEF"/>
    <property type="match status" value="1"/>
</dbReference>
<dbReference type="GO" id="GO:1902201">
    <property type="term" value="P:negative regulation of bacterial-type flagellum-dependent cell motility"/>
    <property type="evidence" value="ECO:0007669"/>
    <property type="project" value="TreeGrafter"/>
</dbReference>
<feature type="domain" description="GGDEF" evidence="2">
    <location>
        <begin position="355"/>
        <end position="476"/>
    </location>
</feature>
<dbReference type="PROSITE" id="PS50887">
    <property type="entry name" value="GGDEF"/>
    <property type="match status" value="1"/>
</dbReference>
<dbReference type="InterPro" id="IPR029787">
    <property type="entry name" value="Nucleotide_cyclase"/>
</dbReference>
<dbReference type="CDD" id="cd01949">
    <property type="entry name" value="GGDEF"/>
    <property type="match status" value="1"/>
</dbReference>
<dbReference type="SMART" id="SM00267">
    <property type="entry name" value="GGDEF"/>
    <property type="match status" value="1"/>
</dbReference>
<feature type="transmembrane region" description="Helical" evidence="1">
    <location>
        <begin position="224"/>
        <end position="241"/>
    </location>
</feature>
<gene>
    <name evidence="3" type="ORF">C8E87_0791</name>
</gene>
<keyword evidence="1" id="KW-0812">Transmembrane</keyword>
<evidence type="ECO:0000256" key="1">
    <source>
        <dbReference type="SAM" id="Phobius"/>
    </source>
</evidence>
<dbReference type="InterPro" id="IPR043128">
    <property type="entry name" value="Rev_trsase/Diguanyl_cyclase"/>
</dbReference>
<feature type="transmembrane region" description="Helical" evidence="1">
    <location>
        <begin position="36"/>
        <end position="56"/>
    </location>
</feature>
<reference evidence="3 4" key="1">
    <citation type="submission" date="2019-03" db="EMBL/GenBank/DDBJ databases">
        <title>Sequencing the genomes of 1000 actinobacteria strains.</title>
        <authorList>
            <person name="Klenk H.-P."/>
        </authorList>
    </citation>
    <scope>NUCLEOTIDE SEQUENCE [LARGE SCALE GENOMIC DNA]</scope>
    <source>
        <strain evidence="3 4">DSM 43805</strain>
    </source>
</reference>